<dbReference type="PROSITE" id="PS51257">
    <property type="entry name" value="PROKAR_LIPOPROTEIN"/>
    <property type="match status" value="1"/>
</dbReference>
<evidence type="ECO:0000313" key="2">
    <source>
        <dbReference type="EMBL" id="PYY25307.1"/>
    </source>
</evidence>
<keyword evidence="1" id="KW-0732">Signal</keyword>
<proteinExistence type="predicted"/>
<name>A0A2W0C0X8_9BACL</name>
<evidence type="ECO:0000313" key="3">
    <source>
        <dbReference type="Proteomes" id="UP000247459"/>
    </source>
</evidence>
<comment type="caution">
    <text evidence="2">The sequence shown here is derived from an EMBL/GenBank/DDBJ whole genome shotgun (WGS) entry which is preliminary data.</text>
</comment>
<sequence length="169" mass="18782">MKALTRLLFLCMIPLFLSGCLQNSESNQPINTSDLEPPVNISVEEAVAKIPFEIKQPSVPFHVTQQSARILDTIGEFDAIEITYANSDEGINLIIMITNSQIDTPPTGKKGLKLTNGSQTWDQGNEHVSAIYWRNEGLTYSLISGKNNNLEPLYDYQTLIDIANTLNLI</sequence>
<dbReference type="AlphaFoldDB" id="A0A2W0C0X8"/>
<feature type="chain" id="PRO_5038502562" description="DUF4367 domain-containing protein" evidence="1">
    <location>
        <begin position="24"/>
        <end position="169"/>
    </location>
</feature>
<feature type="signal peptide" evidence="1">
    <location>
        <begin position="1"/>
        <end position="23"/>
    </location>
</feature>
<dbReference type="EMBL" id="PRLG01000039">
    <property type="protein sequence ID" value="PYY25307.1"/>
    <property type="molecule type" value="Genomic_DNA"/>
</dbReference>
<accession>A0A2W0C0X8</accession>
<gene>
    <name evidence="2" type="ORF">PIL02S_06901</name>
</gene>
<protein>
    <recommendedName>
        <fullName evidence="4">DUF4367 domain-containing protein</fullName>
    </recommendedName>
</protein>
<dbReference type="Proteomes" id="UP000247459">
    <property type="component" value="Unassembled WGS sequence"/>
</dbReference>
<evidence type="ECO:0000256" key="1">
    <source>
        <dbReference type="SAM" id="SignalP"/>
    </source>
</evidence>
<reference evidence="2 3" key="1">
    <citation type="submission" date="2018-01" db="EMBL/GenBank/DDBJ databases">
        <title>Genome sequence of the PGP bacterium Paenibacillus illinoisensis E3.</title>
        <authorList>
            <person name="Rolli E."/>
            <person name="Marasco R."/>
            <person name="Bessem C."/>
            <person name="Michoud G."/>
            <person name="Gaiarsa S."/>
            <person name="Borin S."/>
            <person name="Daffonchio D."/>
        </authorList>
    </citation>
    <scope>NUCLEOTIDE SEQUENCE [LARGE SCALE GENOMIC DNA]</scope>
    <source>
        <strain evidence="2 3">E3</strain>
    </source>
</reference>
<evidence type="ECO:0008006" key="4">
    <source>
        <dbReference type="Google" id="ProtNLM"/>
    </source>
</evidence>
<organism evidence="2 3">
    <name type="scientific">Paenibacillus illinoisensis</name>
    <dbReference type="NCBI Taxonomy" id="59845"/>
    <lineage>
        <taxon>Bacteria</taxon>
        <taxon>Bacillati</taxon>
        <taxon>Bacillota</taxon>
        <taxon>Bacilli</taxon>
        <taxon>Bacillales</taxon>
        <taxon>Paenibacillaceae</taxon>
        <taxon>Paenibacillus</taxon>
    </lineage>
</organism>